<name>A0A2M4AJU5_9DIPT</name>
<sequence length="349" mass="39814">MDITSLFKASVKTARLKLPPGSIKQQDKNRILAKKSSSPAHEIWNRAKSLKHQVTVLRNFLLENRASYMQLAEHLKSAAPPMTDEERELIDRESEKILSNTAEVVGDLRRELHELRVHQQAESFLNLVIESLAEYANGIRKIALEQKKFRIRRQIETFEYIKLQPKMKTDVLNRPLETAPAEALATDRPDSGSQAAPRRTETAATATDTARSSDKTAALSTTMDDLEESTTLDDEYESNDLSPEDIQMFESENIQLYNELKGLSEEVEQIQRNVSDIAHLQDIFTEKVSIQKGDIEHISTNVVGTTENIKDANEQIRQAIQRNAGLRVWVLLFFIVMSFTLLFLDWYND</sequence>
<feature type="coiled-coil region" evidence="14">
    <location>
        <begin position="246"/>
        <end position="322"/>
    </location>
</feature>
<feature type="region of interest" description="Disordered" evidence="15">
    <location>
        <begin position="179"/>
        <end position="239"/>
    </location>
</feature>
<dbReference type="Gene3D" id="1.20.5.110">
    <property type="match status" value="1"/>
</dbReference>
<evidence type="ECO:0000256" key="12">
    <source>
        <dbReference type="ARBA" id="ARBA00023136"/>
    </source>
</evidence>
<proteinExistence type="inferred from homology"/>
<keyword evidence="5" id="KW-0813">Transport</keyword>
<evidence type="ECO:0000256" key="5">
    <source>
        <dbReference type="ARBA" id="ARBA00022448"/>
    </source>
</evidence>
<keyword evidence="6 16" id="KW-0812">Transmembrane</keyword>
<evidence type="ECO:0000256" key="9">
    <source>
        <dbReference type="ARBA" id="ARBA00022927"/>
    </source>
</evidence>
<dbReference type="GO" id="GO:0006890">
    <property type="term" value="P:retrograde vesicle-mediated transport, Golgi to endoplasmic reticulum"/>
    <property type="evidence" value="ECO:0007669"/>
    <property type="project" value="TreeGrafter"/>
</dbReference>
<evidence type="ECO:0000256" key="15">
    <source>
        <dbReference type="SAM" id="MobiDB-lite"/>
    </source>
</evidence>
<comment type="function">
    <text evidence="1">Syntaxin that may be involved in targeting and fusion of Golgi-derived retrograde transport vesicles with the ER.</text>
</comment>
<dbReference type="GO" id="GO:0015031">
    <property type="term" value="P:protein transport"/>
    <property type="evidence" value="ECO:0007669"/>
    <property type="project" value="UniProtKB-KW"/>
</dbReference>
<comment type="subcellular location">
    <subcellularLocation>
        <location evidence="13">Endomembrane system</location>
        <topology evidence="13">Single-pass type IV membrane protein</topology>
    </subcellularLocation>
    <subcellularLocation>
        <location evidence="2">Endoplasmic reticulum membrane</location>
        <topology evidence="2">Single-pass membrane protein</topology>
    </subcellularLocation>
</comment>
<evidence type="ECO:0000256" key="8">
    <source>
        <dbReference type="ARBA" id="ARBA00022892"/>
    </source>
</evidence>
<evidence type="ECO:0000256" key="13">
    <source>
        <dbReference type="ARBA" id="ARBA00046280"/>
    </source>
</evidence>
<dbReference type="PANTHER" id="PTHR15959">
    <property type="entry name" value="SYNTAXIN-18"/>
    <property type="match status" value="1"/>
</dbReference>
<evidence type="ECO:0000256" key="7">
    <source>
        <dbReference type="ARBA" id="ARBA00022824"/>
    </source>
</evidence>
<evidence type="ECO:0000256" key="16">
    <source>
        <dbReference type="SAM" id="Phobius"/>
    </source>
</evidence>
<evidence type="ECO:0000256" key="10">
    <source>
        <dbReference type="ARBA" id="ARBA00022989"/>
    </source>
</evidence>
<feature type="compositionally biased region" description="Acidic residues" evidence="15">
    <location>
        <begin position="224"/>
        <end position="238"/>
    </location>
</feature>
<keyword evidence="12 16" id="KW-0472">Membrane</keyword>
<comment type="similarity">
    <text evidence="3">Belongs to the syntaxin family.</text>
</comment>
<dbReference type="InterPro" id="IPR000727">
    <property type="entry name" value="T_SNARE_dom"/>
</dbReference>
<feature type="compositionally biased region" description="Low complexity" evidence="15">
    <location>
        <begin position="202"/>
        <end position="223"/>
    </location>
</feature>
<protein>
    <recommendedName>
        <fullName evidence="4">Syntaxin-18</fullName>
    </recommendedName>
</protein>
<dbReference type="AlphaFoldDB" id="A0A2M4AJU5"/>
<dbReference type="Pfam" id="PF10496">
    <property type="entry name" value="Syntaxin-18_N"/>
    <property type="match status" value="1"/>
</dbReference>
<keyword evidence="11 14" id="KW-0175">Coiled coil</keyword>
<dbReference type="EMBL" id="GGFK01007739">
    <property type="protein sequence ID" value="MBW41060.1"/>
    <property type="molecule type" value="Transcribed_RNA"/>
</dbReference>
<accession>A0A2M4AJU5</accession>
<dbReference type="GO" id="GO:0005789">
    <property type="term" value="C:endoplasmic reticulum membrane"/>
    <property type="evidence" value="ECO:0007669"/>
    <property type="project" value="UniProtKB-SubCell"/>
</dbReference>
<keyword evidence="9" id="KW-0653">Protein transport</keyword>
<evidence type="ECO:0000256" key="4">
    <source>
        <dbReference type="ARBA" id="ARBA00019409"/>
    </source>
</evidence>
<evidence type="ECO:0000256" key="1">
    <source>
        <dbReference type="ARBA" id="ARBA00003746"/>
    </source>
</evidence>
<keyword evidence="10 16" id="KW-1133">Transmembrane helix</keyword>
<dbReference type="PANTHER" id="PTHR15959:SF0">
    <property type="entry name" value="SYNTAXIN-18"/>
    <property type="match status" value="1"/>
</dbReference>
<evidence type="ECO:0000259" key="17">
    <source>
        <dbReference type="PROSITE" id="PS50192"/>
    </source>
</evidence>
<dbReference type="InterPro" id="IPR019529">
    <property type="entry name" value="Syntaxin-18_N"/>
</dbReference>
<organism evidence="18">
    <name type="scientific">Anopheles triannulatus</name>
    <dbReference type="NCBI Taxonomy" id="58253"/>
    <lineage>
        <taxon>Eukaryota</taxon>
        <taxon>Metazoa</taxon>
        <taxon>Ecdysozoa</taxon>
        <taxon>Arthropoda</taxon>
        <taxon>Hexapoda</taxon>
        <taxon>Insecta</taxon>
        <taxon>Pterygota</taxon>
        <taxon>Neoptera</taxon>
        <taxon>Endopterygota</taxon>
        <taxon>Diptera</taxon>
        <taxon>Nematocera</taxon>
        <taxon>Culicoidea</taxon>
        <taxon>Culicidae</taxon>
        <taxon>Anophelinae</taxon>
        <taxon>Anopheles</taxon>
    </lineage>
</organism>
<dbReference type="PROSITE" id="PS50192">
    <property type="entry name" value="T_SNARE"/>
    <property type="match status" value="1"/>
</dbReference>
<reference evidence="18" key="1">
    <citation type="submission" date="2018-01" db="EMBL/GenBank/DDBJ databases">
        <title>An insight into the sialome of Amazonian anophelines.</title>
        <authorList>
            <person name="Ribeiro J.M."/>
            <person name="Scarpassa V."/>
            <person name="Calvo E."/>
        </authorList>
    </citation>
    <scope>NUCLEOTIDE SEQUENCE</scope>
    <source>
        <tissue evidence="18">Salivary glands</tissue>
    </source>
</reference>
<feature type="transmembrane region" description="Helical" evidence="16">
    <location>
        <begin position="326"/>
        <end position="347"/>
    </location>
</feature>
<evidence type="ECO:0000256" key="3">
    <source>
        <dbReference type="ARBA" id="ARBA00009063"/>
    </source>
</evidence>
<evidence type="ECO:0000256" key="14">
    <source>
        <dbReference type="SAM" id="Coils"/>
    </source>
</evidence>
<dbReference type="SUPFAM" id="SSF58038">
    <property type="entry name" value="SNARE fusion complex"/>
    <property type="match status" value="1"/>
</dbReference>
<keyword evidence="7" id="KW-0256">Endoplasmic reticulum</keyword>
<evidence type="ECO:0000256" key="6">
    <source>
        <dbReference type="ARBA" id="ARBA00022692"/>
    </source>
</evidence>
<keyword evidence="8" id="KW-0931">ER-Golgi transport</keyword>
<feature type="domain" description="T-SNARE coiled-coil homology" evidence="17">
    <location>
        <begin position="265"/>
        <end position="319"/>
    </location>
</feature>
<evidence type="ECO:0000256" key="2">
    <source>
        <dbReference type="ARBA" id="ARBA00004389"/>
    </source>
</evidence>
<dbReference type="FunFam" id="1.20.5.110:FF:000015">
    <property type="entry name" value="Syntaxin-18, putative"/>
    <property type="match status" value="1"/>
</dbReference>
<evidence type="ECO:0000256" key="11">
    <source>
        <dbReference type="ARBA" id="ARBA00023054"/>
    </source>
</evidence>
<evidence type="ECO:0000313" key="18">
    <source>
        <dbReference type="EMBL" id="MBW41060.1"/>
    </source>
</evidence>
<dbReference type="GO" id="GO:0031201">
    <property type="term" value="C:SNARE complex"/>
    <property type="evidence" value="ECO:0007669"/>
    <property type="project" value="TreeGrafter"/>
</dbReference>